<keyword evidence="2" id="KW-0285">Flavoprotein</keyword>
<evidence type="ECO:0000256" key="5">
    <source>
        <dbReference type="PIRSR" id="PIRSR625650-2"/>
    </source>
</evidence>
<dbReference type="InterPro" id="IPR016169">
    <property type="entry name" value="FAD-bd_PCMH_sub2"/>
</dbReference>
<evidence type="ECO:0000313" key="10">
    <source>
        <dbReference type="Proteomes" id="UP000612585"/>
    </source>
</evidence>
<dbReference type="PANTHER" id="PTHR46568:SF1">
    <property type="entry name" value="ALKYLDIHYDROXYACETONEPHOSPHATE SYNTHASE, PEROXISOMAL"/>
    <property type="match status" value="1"/>
</dbReference>
<dbReference type="Gene3D" id="3.30.300.330">
    <property type="match status" value="1"/>
</dbReference>
<keyword evidence="10" id="KW-1185">Reference proteome</keyword>
<comment type="caution">
    <text evidence="9">The sequence shown here is derived from an EMBL/GenBank/DDBJ whole genome shotgun (WGS) entry which is preliminary data.</text>
</comment>
<feature type="binding site" evidence="6">
    <location>
        <begin position="252"/>
        <end position="258"/>
    </location>
    <ligand>
        <name>FAD</name>
        <dbReference type="ChEBI" id="CHEBI:57692"/>
    </ligand>
</feature>
<dbReference type="GO" id="GO:0008610">
    <property type="term" value="P:lipid biosynthetic process"/>
    <property type="evidence" value="ECO:0007669"/>
    <property type="project" value="InterPro"/>
</dbReference>
<accession>A0A8J3Z418</accession>
<dbReference type="AlphaFoldDB" id="A0A8J3Z418"/>
<reference evidence="9" key="1">
    <citation type="submission" date="2021-01" db="EMBL/GenBank/DDBJ databases">
        <title>Whole genome shotgun sequence of Virgisporangium aurantiacum NBRC 16421.</title>
        <authorList>
            <person name="Komaki H."/>
            <person name="Tamura T."/>
        </authorList>
    </citation>
    <scope>NUCLEOTIDE SEQUENCE</scope>
    <source>
        <strain evidence="9">NBRC 16421</strain>
    </source>
</reference>
<evidence type="ECO:0000259" key="8">
    <source>
        <dbReference type="PROSITE" id="PS51387"/>
    </source>
</evidence>
<dbReference type="SUPFAM" id="SSF55103">
    <property type="entry name" value="FAD-linked oxidases, C-terminal domain"/>
    <property type="match status" value="1"/>
</dbReference>
<evidence type="ECO:0000313" key="9">
    <source>
        <dbReference type="EMBL" id="GIJ56924.1"/>
    </source>
</evidence>
<keyword evidence="3 6" id="KW-0274">FAD</keyword>
<dbReference type="SUPFAM" id="SSF56176">
    <property type="entry name" value="FAD-binding/transporter-associated domain-like"/>
    <property type="match status" value="1"/>
</dbReference>
<dbReference type="InterPro" id="IPR016164">
    <property type="entry name" value="FAD-linked_Oxase-like_C"/>
</dbReference>
<sequence length="519" mass="55028">MPVRSWWGWGRVDRALGDEEIRALGERVGLLLPLDGAVTPVPDVPPLPPARIRPPAALSSLVTDTDHDRAAHAYGKAYRDVVRALAGRVDHPPDLVARPDTDAAVAALLDWAGDTGVAVVPYGGGSSVVGGVEYRGAGPWLSLDLSRLAGVSDVDTVNHTARIGAGTFGPAVEADLRPHGLTLRHFPQSFEFSTVGGWVATRAGGHFATGPTHIDDLVQALRVVTPIGINETPRVPASGAGPAPDRLFLGSEGILGVITAAWLRVRRRPRFTAAAAIRFENDADGRAAARAIVQSGLQPANCRLLDPLEAAIQAGVTDGGARLLLGFESADIPVDPLLGHAVDISRAHRGTPEATTGDTGGTWRDSFLRAPYVRDALVRLGVMVETVETACTWDRFDDLHQAVVDAAGPRDSTSVSYRLTHVYPDGPAPYFTILAPAPRGAEVSRWDEVKTAVNDAIAAHGGTVTHHHAVGRDHRRWYDTERPAPFHAALCAAKAALDPAGVLNPGVLIDDRRTIGRDE</sequence>
<evidence type="ECO:0000256" key="1">
    <source>
        <dbReference type="ARBA" id="ARBA00008000"/>
    </source>
</evidence>
<feature type="domain" description="FAD-binding PCMH-type" evidence="8">
    <location>
        <begin position="89"/>
        <end position="268"/>
    </location>
</feature>
<feature type="site" description="Important for enzyme activity" evidence="7">
    <location>
        <position position="303"/>
    </location>
</feature>
<dbReference type="Gene3D" id="3.30.465.10">
    <property type="match status" value="1"/>
</dbReference>
<dbReference type="InterPro" id="IPR004113">
    <property type="entry name" value="FAD-bd_oxidored_4_C"/>
</dbReference>
<feature type="active site" description="Proton donor/acceptor" evidence="4">
    <location>
        <position position="430"/>
    </location>
</feature>
<dbReference type="GO" id="GO:0008609">
    <property type="term" value="F:alkylglycerone-phosphate synthase activity"/>
    <property type="evidence" value="ECO:0007669"/>
    <property type="project" value="InterPro"/>
</dbReference>
<dbReference type="GO" id="GO:0071949">
    <property type="term" value="F:FAD binding"/>
    <property type="evidence" value="ECO:0007669"/>
    <property type="project" value="InterPro"/>
</dbReference>
<evidence type="ECO:0000256" key="2">
    <source>
        <dbReference type="ARBA" id="ARBA00022630"/>
    </source>
</evidence>
<dbReference type="PANTHER" id="PTHR46568">
    <property type="entry name" value="ALKYLDIHYDROXYACETONEPHOSPHATE SYNTHASE, PEROXISOMAL"/>
    <property type="match status" value="1"/>
</dbReference>
<evidence type="ECO:0000256" key="4">
    <source>
        <dbReference type="PIRSR" id="PIRSR625650-1"/>
    </source>
</evidence>
<evidence type="ECO:0000256" key="6">
    <source>
        <dbReference type="PIRSR" id="PIRSR625650-3"/>
    </source>
</evidence>
<dbReference type="InterPro" id="IPR025650">
    <property type="entry name" value="Alkyl-DHAP_Synthase"/>
</dbReference>
<dbReference type="Pfam" id="PF01565">
    <property type="entry name" value="FAD_binding_4"/>
    <property type="match status" value="1"/>
</dbReference>
<feature type="binding site" evidence="5">
    <location>
        <position position="374"/>
    </location>
    <ligand>
        <name>substrate</name>
    </ligand>
</feature>
<protein>
    <submittedName>
        <fullName evidence="9">Alkyldihydroxyacetonephosphate synthase</fullName>
    </submittedName>
</protein>
<gene>
    <name evidence="9" type="primary">agpS</name>
    <name evidence="9" type="ORF">Vau01_044400</name>
</gene>
<dbReference type="InterPro" id="IPR036318">
    <property type="entry name" value="FAD-bd_PCMH-like_sf"/>
</dbReference>
<comment type="cofactor">
    <cofactor evidence="6">
        <name>FAD</name>
        <dbReference type="ChEBI" id="CHEBI:57692"/>
    </cofactor>
</comment>
<dbReference type="InterPro" id="IPR016166">
    <property type="entry name" value="FAD-bd_PCMH"/>
</dbReference>
<dbReference type="Pfam" id="PF02913">
    <property type="entry name" value="FAD-oxidase_C"/>
    <property type="match status" value="1"/>
</dbReference>
<evidence type="ECO:0000256" key="7">
    <source>
        <dbReference type="PIRSR" id="PIRSR625650-4"/>
    </source>
</evidence>
<dbReference type="EMBL" id="BOPG01000027">
    <property type="protein sequence ID" value="GIJ56924.1"/>
    <property type="molecule type" value="Genomic_DNA"/>
</dbReference>
<proteinExistence type="inferred from homology"/>
<feature type="binding site" evidence="6">
    <location>
        <begin position="121"/>
        <end position="127"/>
    </location>
    <ligand>
        <name>FAD</name>
        <dbReference type="ChEBI" id="CHEBI:57692"/>
    </ligand>
</feature>
<dbReference type="Proteomes" id="UP000612585">
    <property type="component" value="Unassembled WGS sequence"/>
</dbReference>
<dbReference type="PROSITE" id="PS51387">
    <property type="entry name" value="FAD_PCMH"/>
    <property type="match status" value="1"/>
</dbReference>
<name>A0A8J3Z418_9ACTN</name>
<organism evidence="9 10">
    <name type="scientific">Virgisporangium aurantiacum</name>
    <dbReference type="NCBI Taxonomy" id="175570"/>
    <lineage>
        <taxon>Bacteria</taxon>
        <taxon>Bacillati</taxon>
        <taxon>Actinomycetota</taxon>
        <taxon>Actinomycetes</taxon>
        <taxon>Micromonosporales</taxon>
        <taxon>Micromonosporaceae</taxon>
        <taxon>Virgisporangium</taxon>
    </lineage>
</organism>
<evidence type="ECO:0000256" key="3">
    <source>
        <dbReference type="ARBA" id="ARBA00022827"/>
    </source>
</evidence>
<comment type="similarity">
    <text evidence="1">Belongs to the FAD-binding oxidoreductase/transferase type 4 family.</text>
</comment>
<dbReference type="InterPro" id="IPR006094">
    <property type="entry name" value="Oxid_FAD_bind_N"/>
</dbReference>